<evidence type="ECO:0000313" key="9">
    <source>
        <dbReference type="EMBL" id="PMS38005.1"/>
    </source>
</evidence>
<keyword evidence="5 8" id="KW-0812">Transmembrane</keyword>
<dbReference type="PANTHER" id="PTHR30003:SF0">
    <property type="entry name" value="GLYCOLATE PERMEASE GLCA-RELATED"/>
    <property type="match status" value="1"/>
</dbReference>
<feature type="transmembrane region" description="Helical" evidence="8">
    <location>
        <begin position="12"/>
        <end position="31"/>
    </location>
</feature>
<feature type="transmembrane region" description="Helical" evidence="8">
    <location>
        <begin position="453"/>
        <end position="473"/>
    </location>
</feature>
<feature type="transmembrane region" description="Helical" evidence="8">
    <location>
        <begin position="303"/>
        <end position="322"/>
    </location>
</feature>
<comment type="similarity">
    <text evidence="2 8">Belongs to the lactate permease family.</text>
</comment>
<feature type="transmembrane region" description="Helical" evidence="8">
    <location>
        <begin position="37"/>
        <end position="56"/>
    </location>
</feature>
<evidence type="ECO:0000313" key="10">
    <source>
        <dbReference type="Proteomes" id="UP000235777"/>
    </source>
</evidence>
<dbReference type="Proteomes" id="UP000235777">
    <property type="component" value="Unassembled WGS sequence"/>
</dbReference>
<protein>
    <recommendedName>
        <fullName evidence="8">L-lactate permease</fullName>
    </recommendedName>
</protein>
<feature type="transmembrane region" description="Helical" evidence="8">
    <location>
        <begin position="348"/>
        <end position="372"/>
    </location>
</feature>
<evidence type="ECO:0000256" key="2">
    <source>
        <dbReference type="ARBA" id="ARBA00010100"/>
    </source>
</evidence>
<evidence type="ECO:0000256" key="1">
    <source>
        <dbReference type="ARBA" id="ARBA00004651"/>
    </source>
</evidence>
<dbReference type="GO" id="GO:0015129">
    <property type="term" value="F:lactate transmembrane transporter activity"/>
    <property type="evidence" value="ECO:0007669"/>
    <property type="project" value="UniProtKB-UniRule"/>
</dbReference>
<dbReference type="Pfam" id="PF02652">
    <property type="entry name" value="Lactate_perm"/>
    <property type="match status" value="1"/>
</dbReference>
<organism evidence="9 10">
    <name type="scientific">Trinickia symbiotica</name>
    <dbReference type="NCBI Taxonomy" id="863227"/>
    <lineage>
        <taxon>Bacteria</taxon>
        <taxon>Pseudomonadati</taxon>
        <taxon>Pseudomonadota</taxon>
        <taxon>Betaproteobacteria</taxon>
        <taxon>Burkholderiales</taxon>
        <taxon>Burkholderiaceae</taxon>
        <taxon>Trinickia</taxon>
    </lineage>
</organism>
<feature type="transmembrane region" description="Helical" evidence="8">
    <location>
        <begin position="251"/>
        <end position="268"/>
    </location>
</feature>
<feature type="transmembrane region" description="Helical" evidence="8">
    <location>
        <begin position="194"/>
        <end position="213"/>
    </location>
</feature>
<dbReference type="RefSeq" id="WP_018438810.1">
    <property type="nucleotide sequence ID" value="NZ_KB890164.1"/>
</dbReference>
<keyword evidence="3 8" id="KW-0813">Transport</keyword>
<proteinExistence type="inferred from homology"/>
<evidence type="ECO:0000256" key="6">
    <source>
        <dbReference type="ARBA" id="ARBA00022989"/>
    </source>
</evidence>
<dbReference type="OrthoDB" id="9761056at2"/>
<comment type="function">
    <text evidence="8">Uptake of L-lactate across the membrane. Can also transport D-lactate and glycolate.</text>
</comment>
<evidence type="ECO:0000256" key="5">
    <source>
        <dbReference type="ARBA" id="ARBA00022692"/>
    </source>
</evidence>
<name>A0A2N7X960_9BURK</name>
<dbReference type="InterPro" id="IPR003804">
    <property type="entry name" value="Lactate_perm"/>
</dbReference>
<feature type="transmembrane region" description="Helical" evidence="8">
    <location>
        <begin position="167"/>
        <end position="188"/>
    </location>
</feature>
<feature type="transmembrane region" description="Helical" evidence="8">
    <location>
        <begin position="510"/>
        <end position="531"/>
    </location>
</feature>
<reference evidence="9 10" key="1">
    <citation type="submission" date="2018-01" db="EMBL/GenBank/DDBJ databases">
        <title>Whole genome analyses suggest that Burkholderia sensu lato contains two further novel genera in the rhizoxinica-symbiotica group Mycetohabitans gen. nov., and Trinickia gen. nov.: implications for the evolution of diazotrophy and nodulation in the Burkholderiaceae.</title>
        <authorList>
            <person name="Estrada-de los Santos P."/>
            <person name="Palmer M."/>
            <person name="Chavez-Ramirez B."/>
            <person name="Beukes C."/>
            <person name="Steenkamp E.T."/>
            <person name="Hirsch A.M."/>
            <person name="Manyaka P."/>
            <person name="Maluk M."/>
            <person name="Lafos M."/>
            <person name="Crook M."/>
            <person name="Gross E."/>
            <person name="Simon M.F."/>
            <person name="Bueno dos Reis Junior F."/>
            <person name="Poole P.S."/>
            <person name="Venter S.N."/>
            <person name="James E.K."/>
        </authorList>
    </citation>
    <scope>NUCLEOTIDE SEQUENCE [LARGE SCALE GENOMIC DNA]</scope>
    <source>
        <strain evidence="9 10">JPY 581</strain>
    </source>
</reference>
<dbReference type="AlphaFoldDB" id="A0A2N7X960"/>
<dbReference type="STRING" id="863227.GCA_000373005_00309"/>
<feature type="transmembrane region" description="Helical" evidence="8">
    <location>
        <begin position="423"/>
        <end position="441"/>
    </location>
</feature>
<dbReference type="GO" id="GO:0005886">
    <property type="term" value="C:plasma membrane"/>
    <property type="evidence" value="ECO:0007669"/>
    <property type="project" value="UniProtKB-SubCell"/>
</dbReference>
<sequence length="542" mass="57640">MFQQVLNPTGNLFVSWLLALVPVVVLLVLLAVFRVSAWISVLIGAIVTFIIAAVVWTMPVTTGIRVFAYGSLTGIWAVDWITFWGVMLFNSLTLTGVFDDFRRWLTTQGTADVRVQTIMFAWAFGALLEGLVGFGYPWAFVAPILIGLGIPDLDAIRVAALANNAPVSYGALGVPIIALGAVTGLPVLALSASVGHIVAILALLPPWVLIYLVTGRTGLRDGWPLAVVGSLAYIAGQYPVAVFLGPYLPDVTGSVVCFAALFVLLKFWRPKRTLGYGGKPIEAEAARVAGEAHGLTGGQLFRAWLPFIVLIVVVVLWTGPWSPLPKIVWVKLSAAAGSSIHPGTQISAVFSFAPFIGGTAIFAAWLITALLIGMKPAQYAEAFSRTWHQMWGALLVGIFIFGLAYVFNFSGMAASLAEGFSKIGIAYIVVAPILGWIGVALSGSNTSTNAMFGFFQVTVGRLLGFPILLLPSLNSIGAEVGKPVAPQTTSVGVSTSRFVRNEGEVIRHNMGWTFILLGYLIIIGVGFYLLAPRVMTLAAAGG</sequence>
<dbReference type="GO" id="GO:0015295">
    <property type="term" value="F:solute:proton symporter activity"/>
    <property type="evidence" value="ECO:0007669"/>
    <property type="project" value="TreeGrafter"/>
</dbReference>
<evidence type="ECO:0000256" key="7">
    <source>
        <dbReference type="ARBA" id="ARBA00023136"/>
    </source>
</evidence>
<comment type="subcellular location">
    <subcellularLocation>
        <location evidence="8">Cell inner membrane</location>
        <topology evidence="8">Multi-pass membrane protein</topology>
    </subcellularLocation>
    <subcellularLocation>
        <location evidence="1">Cell membrane</location>
        <topology evidence="1">Multi-pass membrane protein</topology>
    </subcellularLocation>
</comment>
<feature type="transmembrane region" description="Helical" evidence="8">
    <location>
        <begin position="118"/>
        <end position="146"/>
    </location>
</feature>
<keyword evidence="7 8" id="KW-0472">Membrane</keyword>
<dbReference type="EMBL" id="PNYC01000002">
    <property type="protein sequence ID" value="PMS38005.1"/>
    <property type="molecule type" value="Genomic_DNA"/>
</dbReference>
<keyword evidence="6 8" id="KW-1133">Transmembrane helix</keyword>
<feature type="transmembrane region" description="Helical" evidence="8">
    <location>
        <begin position="393"/>
        <end position="417"/>
    </location>
</feature>
<evidence type="ECO:0000256" key="4">
    <source>
        <dbReference type="ARBA" id="ARBA00022475"/>
    </source>
</evidence>
<evidence type="ECO:0000256" key="8">
    <source>
        <dbReference type="RuleBase" id="RU365092"/>
    </source>
</evidence>
<comment type="caution">
    <text evidence="9">The sequence shown here is derived from an EMBL/GenBank/DDBJ whole genome shotgun (WGS) entry which is preliminary data.</text>
</comment>
<keyword evidence="10" id="KW-1185">Reference proteome</keyword>
<keyword evidence="4" id="KW-1003">Cell membrane</keyword>
<keyword evidence="8" id="KW-0997">Cell inner membrane</keyword>
<dbReference type="PANTHER" id="PTHR30003">
    <property type="entry name" value="L-LACTATE PERMEASE"/>
    <property type="match status" value="1"/>
</dbReference>
<accession>A0A2N7X960</accession>
<evidence type="ECO:0000256" key="3">
    <source>
        <dbReference type="ARBA" id="ARBA00022448"/>
    </source>
</evidence>
<feature type="transmembrane region" description="Helical" evidence="8">
    <location>
        <begin position="77"/>
        <end position="98"/>
    </location>
</feature>
<gene>
    <name evidence="9" type="ORF">C0Z20_04135</name>
</gene>